<dbReference type="CDD" id="cd10017">
    <property type="entry name" value="B3_DNA"/>
    <property type="match status" value="1"/>
</dbReference>
<dbReference type="Gene3D" id="2.40.330.10">
    <property type="entry name" value="DNA-binding pseudobarrel domain"/>
    <property type="match status" value="1"/>
</dbReference>
<organism evidence="7 8">
    <name type="scientific">Carpinus fangiana</name>
    <dbReference type="NCBI Taxonomy" id="176857"/>
    <lineage>
        <taxon>Eukaryota</taxon>
        <taxon>Viridiplantae</taxon>
        <taxon>Streptophyta</taxon>
        <taxon>Embryophyta</taxon>
        <taxon>Tracheophyta</taxon>
        <taxon>Spermatophyta</taxon>
        <taxon>Magnoliopsida</taxon>
        <taxon>eudicotyledons</taxon>
        <taxon>Gunneridae</taxon>
        <taxon>Pentapetalae</taxon>
        <taxon>rosids</taxon>
        <taxon>fabids</taxon>
        <taxon>Fagales</taxon>
        <taxon>Betulaceae</taxon>
        <taxon>Carpinus</taxon>
    </lineage>
</organism>
<dbReference type="EMBL" id="CM017326">
    <property type="protein sequence ID" value="KAE8077708.1"/>
    <property type="molecule type" value="Genomic_DNA"/>
</dbReference>
<evidence type="ECO:0000256" key="3">
    <source>
        <dbReference type="ARBA" id="ARBA00023125"/>
    </source>
</evidence>
<dbReference type="GO" id="GO:0005634">
    <property type="term" value="C:nucleus"/>
    <property type="evidence" value="ECO:0007669"/>
    <property type="project" value="UniProtKB-SubCell"/>
</dbReference>
<dbReference type="OrthoDB" id="668173at2759"/>
<evidence type="ECO:0000259" key="6">
    <source>
        <dbReference type="PROSITE" id="PS50863"/>
    </source>
</evidence>
<dbReference type="PROSITE" id="PS50863">
    <property type="entry name" value="B3"/>
    <property type="match status" value="1"/>
</dbReference>
<dbReference type="SUPFAM" id="SSF101936">
    <property type="entry name" value="DNA-binding pseudobarrel domain"/>
    <property type="match status" value="1"/>
</dbReference>
<dbReference type="Pfam" id="PF02362">
    <property type="entry name" value="B3"/>
    <property type="match status" value="1"/>
</dbReference>
<keyword evidence="3" id="KW-0238">DNA-binding</keyword>
<dbReference type="Proteomes" id="UP000327013">
    <property type="component" value="Chromosome 6"/>
</dbReference>
<name>A0A5N6RI28_9ROSI</name>
<dbReference type="PANTHER" id="PTHR31541:SF28">
    <property type="entry name" value="TF-B3 DOMAIN-CONTAINING PROTEIN"/>
    <property type="match status" value="1"/>
</dbReference>
<proteinExistence type="predicted"/>
<keyword evidence="2" id="KW-0805">Transcription regulation</keyword>
<dbReference type="SMART" id="SM01019">
    <property type="entry name" value="B3"/>
    <property type="match status" value="1"/>
</dbReference>
<dbReference type="GO" id="GO:0003677">
    <property type="term" value="F:DNA binding"/>
    <property type="evidence" value="ECO:0007669"/>
    <property type="project" value="UniProtKB-KW"/>
</dbReference>
<sequence>MEEETAAWILASMKNPNLLNELRKRETPQDLPPVQKLDGIIGQCSQLYEKVLTPSDTNSDLARLLFNTQFAVTSLLPLLNEDENPIDGIGVTVYDLNGKEFQMMFKFWASKYYVLTQGWMAFCRDHDISNKDIVKLQMFRHLKTRRLCFVISTVKTTN</sequence>
<protein>
    <recommendedName>
        <fullName evidence="6">TF-B3 domain-containing protein</fullName>
    </recommendedName>
</protein>
<keyword evidence="5" id="KW-0539">Nucleus</keyword>
<comment type="subcellular location">
    <subcellularLocation>
        <location evidence="1">Nucleus</location>
    </subcellularLocation>
</comment>
<feature type="domain" description="TF-B3" evidence="6">
    <location>
        <begin position="91"/>
        <end position="155"/>
    </location>
</feature>
<dbReference type="InterPro" id="IPR005508">
    <property type="entry name" value="At2g31720-like"/>
</dbReference>
<reference evidence="7 8" key="1">
    <citation type="submission" date="2019-06" db="EMBL/GenBank/DDBJ databases">
        <title>A chromosomal-level reference genome of Carpinus fangiana (Coryloideae, Betulaceae).</title>
        <authorList>
            <person name="Yang X."/>
            <person name="Wang Z."/>
            <person name="Zhang L."/>
            <person name="Hao G."/>
            <person name="Liu J."/>
            <person name="Yang Y."/>
        </authorList>
    </citation>
    <scope>NUCLEOTIDE SEQUENCE [LARGE SCALE GENOMIC DNA]</scope>
    <source>
        <strain evidence="7">Cfa_2016G</strain>
        <tissue evidence="7">Leaf</tissue>
    </source>
</reference>
<evidence type="ECO:0000256" key="4">
    <source>
        <dbReference type="ARBA" id="ARBA00023163"/>
    </source>
</evidence>
<dbReference type="AlphaFoldDB" id="A0A5N6RI28"/>
<accession>A0A5N6RI28</accession>
<keyword evidence="8" id="KW-1185">Reference proteome</keyword>
<gene>
    <name evidence="7" type="ORF">FH972_016244</name>
</gene>
<evidence type="ECO:0000313" key="8">
    <source>
        <dbReference type="Proteomes" id="UP000327013"/>
    </source>
</evidence>
<evidence type="ECO:0000256" key="5">
    <source>
        <dbReference type="ARBA" id="ARBA00023242"/>
    </source>
</evidence>
<evidence type="ECO:0000256" key="1">
    <source>
        <dbReference type="ARBA" id="ARBA00004123"/>
    </source>
</evidence>
<dbReference type="PANTHER" id="PTHR31541">
    <property type="entry name" value="B3 DOMAIN PLANT PROTEIN-RELATED"/>
    <property type="match status" value="1"/>
</dbReference>
<dbReference type="InterPro" id="IPR015300">
    <property type="entry name" value="DNA-bd_pseudobarrel_sf"/>
</dbReference>
<evidence type="ECO:0000313" key="7">
    <source>
        <dbReference type="EMBL" id="KAE8077708.1"/>
    </source>
</evidence>
<evidence type="ECO:0000256" key="2">
    <source>
        <dbReference type="ARBA" id="ARBA00023015"/>
    </source>
</evidence>
<dbReference type="InterPro" id="IPR003340">
    <property type="entry name" value="B3_DNA-bd"/>
</dbReference>
<keyword evidence="4" id="KW-0804">Transcription</keyword>